<proteinExistence type="predicted"/>
<evidence type="ECO:0000256" key="1">
    <source>
        <dbReference type="SAM" id="MobiDB-lite"/>
    </source>
</evidence>
<dbReference type="AlphaFoldDB" id="A0A5B6WIQ0"/>
<sequence length="460" mass="51360">MSSSQSSSKLLVFPLVYLSNANQPPVVSTTYLLAHRVNSLNNVRTSSSPSFVNPLYDDYTSRSPSTEAPDQPQPQPPVILNSQAMVTRSKANIFKPKAYLSMTTCLSNATFVNINETMSNDCWKDAVQMVRATAIQTVLTIAVMKGLSLRKIDVNNPFLNGNLTEEIYMNQPPEFEVSSNNGQRLVCRLNKELYGTFLLLMAYVDDIVITCNANGDIEKVVHQLHTTAITTPMVSTPKLVASDGSLPFADVHLYRSVVGMLQYMCITRPDLSFCVDKLSQYMNSASDTHWKAVKRVSSVEDRCSTTRYVVYLRPTPVAWCSKKQAVVSRSSSEAKHRSWANCVSKLLWVKQLLAEVGLPICQSLVVWCDNTSTVSMAANLIHHTRVKHIETDHHFVREKVLDDVLQVNFVPSTKQVVDVLTKPITPKQFTSIRNALRVLSVDDDLDVQVLENRGNVKVTD</sequence>
<accession>A0A5B6WIQ0</accession>
<feature type="domain" description="Reverse transcriptase Ty1/copia-type" evidence="2">
    <location>
        <begin position="128"/>
        <end position="195"/>
    </location>
</feature>
<protein>
    <recommendedName>
        <fullName evidence="2">Reverse transcriptase Ty1/copia-type domain-containing protein</fullName>
    </recommendedName>
</protein>
<organism evidence="3 4">
    <name type="scientific">Gossypium australe</name>
    <dbReference type="NCBI Taxonomy" id="47621"/>
    <lineage>
        <taxon>Eukaryota</taxon>
        <taxon>Viridiplantae</taxon>
        <taxon>Streptophyta</taxon>
        <taxon>Embryophyta</taxon>
        <taxon>Tracheophyta</taxon>
        <taxon>Spermatophyta</taxon>
        <taxon>Magnoliopsida</taxon>
        <taxon>eudicotyledons</taxon>
        <taxon>Gunneridae</taxon>
        <taxon>Pentapetalae</taxon>
        <taxon>rosids</taxon>
        <taxon>malvids</taxon>
        <taxon>Malvales</taxon>
        <taxon>Malvaceae</taxon>
        <taxon>Malvoideae</taxon>
        <taxon>Gossypium</taxon>
    </lineage>
</organism>
<dbReference type="SUPFAM" id="SSF56672">
    <property type="entry name" value="DNA/RNA polymerases"/>
    <property type="match status" value="1"/>
</dbReference>
<evidence type="ECO:0000313" key="4">
    <source>
        <dbReference type="Proteomes" id="UP000325315"/>
    </source>
</evidence>
<evidence type="ECO:0000313" key="3">
    <source>
        <dbReference type="EMBL" id="KAA3481046.1"/>
    </source>
</evidence>
<reference evidence="4" key="1">
    <citation type="journal article" date="2019" name="Plant Biotechnol. J.">
        <title>Genome sequencing of the Australian wild diploid species Gossypium australe highlights disease resistance and delayed gland morphogenesis.</title>
        <authorList>
            <person name="Cai Y."/>
            <person name="Cai X."/>
            <person name="Wang Q."/>
            <person name="Wang P."/>
            <person name="Zhang Y."/>
            <person name="Cai C."/>
            <person name="Xu Y."/>
            <person name="Wang K."/>
            <person name="Zhou Z."/>
            <person name="Wang C."/>
            <person name="Geng S."/>
            <person name="Li B."/>
            <person name="Dong Q."/>
            <person name="Hou Y."/>
            <person name="Wang H."/>
            <person name="Ai P."/>
            <person name="Liu Z."/>
            <person name="Yi F."/>
            <person name="Sun M."/>
            <person name="An G."/>
            <person name="Cheng J."/>
            <person name="Zhang Y."/>
            <person name="Shi Q."/>
            <person name="Xie Y."/>
            <person name="Shi X."/>
            <person name="Chang Y."/>
            <person name="Huang F."/>
            <person name="Chen Y."/>
            <person name="Hong S."/>
            <person name="Mi L."/>
            <person name="Sun Q."/>
            <person name="Zhang L."/>
            <person name="Zhou B."/>
            <person name="Peng R."/>
            <person name="Zhang X."/>
            <person name="Liu F."/>
        </authorList>
    </citation>
    <scope>NUCLEOTIDE SEQUENCE [LARGE SCALE GENOMIC DNA]</scope>
    <source>
        <strain evidence="4">cv. PA1801</strain>
    </source>
</reference>
<name>A0A5B6WIQ0_9ROSI</name>
<dbReference type="PANTHER" id="PTHR11439">
    <property type="entry name" value="GAG-POL-RELATED RETROTRANSPOSON"/>
    <property type="match status" value="1"/>
</dbReference>
<gene>
    <name evidence="3" type="ORF">EPI10_021442</name>
</gene>
<dbReference type="InterPro" id="IPR013103">
    <property type="entry name" value="RVT_2"/>
</dbReference>
<keyword evidence="4" id="KW-1185">Reference proteome</keyword>
<dbReference type="Proteomes" id="UP000325315">
    <property type="component" value="Unassembled WGS sequence"/>
</dbReference>
<dbReference type="CDD" id="cd09272">
    <property type="entry name" value="RNase_HI_RT_Ty1"/>
    <property type="match status" value="1"/>
</dbReference>
<dbReference type="OrthoDB" id="1711174at2759"/>
<dbReference type="InterPro" id="IPR043502">
    <property type="entry name" value="DNA/RNA_pol_sf"/>
</dbReference>
<dbReference type="PANTHER" id="PTHR11439:SF467">
    <property type="entry name" value="INTEGRASE CATALYTIC DOMAIN-CONTAINING PROTEIN"/>
    <property type="match status" value="1"/>
</dbReference>
<feature type="region of interest" description="Disordered" evidence="1">
    <location>
        <begin position="56"/>
        <end position="77"/>
    </location>
</feature>
<dbReference type="Pfam" id="PF07727">
    <property type="entry name" value="RVT_2"/>
    <property type="match status" value="1"/>
</dbReference>
<evidence type="ECO:0000259" key="2">
    <source>
        <dbReference type="Pfam" id="PF07727"/>
    </source>
</evidence>
<comment type="caution">
    <text evidence="3">The sequence shown here is derived from an EMBL/GenBank/DDBJ whole genome shotgun (WGS) entry which is preliminary data.</text>
</comment>
<dbReference type="EMBL" id="SMMG02000003">
    <property type="protein sequence ID" value="KAA3481046.1"/>
    <property type="molecule type" value="Genomic_DNA"/>
</dbReference>